<keyword evidence="2" id="KW-0418">Kinase</keyword>
<dbReference type="InterPro" id="IPR036236">
    <property type="entry name" value="Znf_C2H2_sf"/>
</dbReference>
<keyword evidence="2" id="KW-0675">Receptor</keyword>
<reference evidence="2" key="1">
    <citation type="journal article" date="2023" name="GigaByte">
        <title>Genome assembly of the bearded iris, Iris pallida Lam.</title>
        <authorList>
            <person name="Bruccoleri R.E."/>
            <person name="Oakeley E.J."/>
            <person name="Faust A.M.E."/>
            <person name="Altorfer M."/>
            <person name="Dessus-Babus S."/>
            <person name="Burckhardt D."/>
            <person name="Oertli M."/>
            <person name="Naumann U."/>
            <person name="Petersen F."/>
            <person name="Wong J."/>
        </authorList>
    </citation>
    <scope>NUCLEOTIDE SEQUENCE</scope>
    <source>
        <strain evidence="2">GSM-AAB239-AS_SAM_17_03QT</strain>
    </source>
</reference>
<feature type="compositionally biased region" description="Basic and acidic residues" evidence="1">
    <location>
        <begin position="1"/>
        <end position="22"/>
    </location>
</feature>
<protein>
    <submittedName>
        <fullName evidence="2">Receptor-like serine/threonine-protein kinase</fullName>
    </submittedName>
</protein>
<organism evidence="2 3">
    <name type="scientific">Iris pallida</name>
    <name type="common">Sweet iris</name>
    <dbReference type="NCBI Taxonomy" id="29817"/>
    <lineage>
        <taxon>Eukaryota</taxon>
        <taxon>Viridiplantae</taxon>
        <taxon>Streptophyta</taxon>
        <taxon>Embryophyta</taxon>
        <taxon>Tracheophyta</taxon>
        <taxon>Spermatophyta</taxon>
        <taxon>Magnoliopsida</taxon>
        <taxon>Liliopsida</taxon>
        <taxon>Asparagales</taxon>
        <taxon>Iridaceae</taxon>
        <taxon>Iridoideae</taxon>
        <taxon>Irideae</taxon>
        <taxon>Iris</taxon>
    </lineage>
</organism>
<comment type="caution">
    <text evidence="2">The sequence shown here is derived from an EMBL/GenBank/DDBJ whole genome shotgun (WGS) entry which is preliminary data.</text>
</comment>
<dbReference type="Proteomes" id="UP001140949">
    <property type="component" value="Unassembled WGS sequence"/>
</dbReference>
<sequence length="165" mass="18907">MADEESRPTIRFEEAFSRELEHRRRISNPGSQELPREQSLAGIKRKLVLESLPPVPPIINGPKLPPKQSEDHQARLKLQFQQPPVCQLQQQTPSVEQVDNWHSSSQVQQFRQSLPPALPQNRLPLRRNLQPSTWCNVCKLNCESTISLKQHRQGKKTQGQNDGSL</sequence>
<dbReference type="EMBL" id="JANAVB010025598">
    <property type="protein sequence ID" value="KAJ6820453.1"/>
    <property type="molecule type" value="Genomic_DNA"/>
</dbReference>
<gene>
    <name evidence="2" type="ORF">M6B38_397090</name>
</gene>
<evidence type="ECO:0000256" key="1">
    <source>
        <dbReference type="SAM" id="MobiDB-lite"/>
    </source>
</evidence>
<feature type="compositionally biased region" description="Pro residues" evidence="1">
    <location>
        <begin position="54"/>
        <end position="65"/>
    </location>
</feature>
<proteinExistence type="predicted"/>
<feature type="region of interest" description="Disordered" evidence="1">
    <location>
        <begin position="1"/>
        <end position="39"/>
    </location>
</feature>
<keyword evidence="3" id="KW-1185">Reference proteome</keyword>
<dbReference type="SUPFAM" id="SSF57667">
    <property type="entry name" value="beta-beta-alpha zinc fingers"/>
    <property type="match status" value="1"/>
</dbReference>
<name>A0AAX6FW85_IRIPA</name>
<dbReference type="GO" id="GO:0016301">
    <property type="term" value="F:kinase activity"/>
    <property type="evidence" value="ECO:0007669"/>
    <property type="project" value="UniProtKB-KW"/>
</dbReference>
<feature type="region of interest" description="Disordered" evidence="1">
    <location>
        <begin position="54"/>
        <end position="73"/>
    </location>
</feature>
<dbReference type="AlphaFoldDB" id="A0AAX6FW85"/>
<accession>A0AAX6FW85</accession>
<evidence type="ECO:0000313" key="3">
    <source>
        <dbReference type="Proteomes" id="UP001140949"/>
    </source>
</evidence>
<keyword evidence="2" id="KW-0808">Transferase</keyword>
<evidence type="ECO:0000313" key="2">
    <source>
        <dbReference type="EMBL" id="KAJ6820453.1"/>
    </source>
</evidence>
<dbReference type="Gene3D" id="3.30.160.60">
    <property type="entry name" value="Classic Zinc Finger"/>
    <property type="match status" value="1"/>
</dbReference>
<reference evidence="2" key="2">
    <citation type="submission" date="2023-04" db="EMBL/GenBank/DDBJ databases">
        <authorList>
            <person name="Bruccoleri R.E."/>
            <person name="Oakeley E.J."/>
            <person name="Faust A.-M."/>
            <person name="Dessus-Babus S."/>
            <person name="Altorfer M."/>
            <person name="Burckhardt D."/>
            <person name="Oertli M."/>
            <person name="Naumann U."/>
            <person name="Petersen F."/>
            <person name="Wong J."/>
        </authorList>
    </citation>
    <scope>NUCLEOTIDE SEQUENCE</scope>
    <source>
        <strain evidence="2">GSM-AAB239-AS_SAM_17_03QT</strain>
        <tissue evidence="2">Leaf</tissue>
    </source>
</reference>